<sequence length="534" mass="60205">MPKVAKGKRQRAYRPKTKTGCLTCRIRRIKCDEAKPACLKCSSTGRVCPGYYHIQSSDLSSSEDKILITTQPSFDILSSPQSKRSFSFFMQRTCSQLAGFFGSEFWERLVLQTAHHESAVRHAVVALGSIHELSERKTPVLDVDKAFALEQYNLAIRDLLVPLSRDEKRGVDVCLIACIIFANFENMAGHRATAGAHIRSGVKLLRETVCDQENGVAHHPILGSESPVDSYASPGALARIYAGLDRECTTVKGFLAERYGPLFVDGTLSGTTNNDTPVLFRNVEEAKNVFEHGFYLFQRSCAQAAQSPCDLLNLPVDLETRISQVIDYFEALHSKYSHELQEFIQSNGSSFTPKEDIAVAVLQLHVLDNLISFYVEHLPLTHRSHWDEFMPQMQRMIMLGQKIVSYILSDSCCGESTVSFNLDMGVIIPLYNLARHCKDPIIRRQIINLLRSLERQEGLWNSLLVAQAIERIVEIEESAWSEKAYARTSHERDARSLSVDPILELDSRGGRLKYTRQGQEIDAQVKVIEEIFSW</sequence>
<dbReference type="SMART" id="SM00066">
    <property type="entry name" value="GAL4"/>
    <property type="match status" value="1"/>
</dbReference>
<keyword evidence="2" id="KW-0862">Zinc</keyword>
<dbReference type="InterPro" id="IPR001138">
    <property type="entry name" value="Zn2Cys6_DnaBD"/>
</dbReference>
<evidence type="ECO:0000256" key="5">
    <source>
        <dbReference type="ARBA" id="ARBA00023163"/>
    </source>
</evidence>
<dbReference type="PANTHER" id="PTHR36206">
    <property type="entry name" value="ASPERCRYPTIN BIOSYNTHESIS CLUSTER-SPECIFIC TRANSCRIPTION REGULATOR ATNN-RELATED"/>
    <property type="match status" value="1"/>
</dbReference>
<evidence type="ECO:0000313" key="8">
    <source>
        <dbReference type="EMBL" id="KAJ8059893.1"/>
    </source>
</evidence>
<keyword evidence="3" id="KW-0805">Transcription regulation</keyword>
<keyword evidence="6" id="KW-0539">Nucleus</keyword>
<dbReference type="OrthoDB" id="3598904at2759"/>
<keyword evidence="4" id="KW-0238">DNA-binding</keyword>
<dbReference type="Pfam" id="PF00172">
    <property type="entry name" value="Zn_clus"/>
    <property type="match status" value="1"/>
</dbReference>
<dbReference type="GO" id="GO:0008270">
    <property type="term" value="F:zinc ion binding"/>
    <property type="evidence" value="ECO:0007669"/>
    <property type="project" value="InterPro"/>
</dbReference>
<evidence type="ECO:0000256" key="6">
    <source>
        <dbReference type="ARBA" id="ARBA00023242"/>
    </source>
</evidence>
<evidence type="ECO:0000259" key="7">
    <source>
        <dbReference type="PROSITE" id="PS50048"/>
    </source>
</evidence>
<evidence type="ECO:0000256" key="1">
    <source>
        <dbReference type="ARBA" id="ARBA00022723"/>
    </source>
</evidence>
<evidence type="ECO:0000256" key="2">
    <source>
        <dbReference type="ARBA" id="ARBA00022833"/>
    </source>
</evidence>
<feature type="domain" description="Zn(2)-C6 fungal-type" evidence="7">
    <location>
        <begin position="20"/>
        <end position="48"/>
    </location>
</feature>
<dbReference type="PANTHER" id="PTHR36206:SF12">
    <property type="entry name" value="ASPERCRYPTIN BIOSYNTHESIS CLUSTER-SPECIFIC TRANSCRIPTION REGULATOR ATNN-RELATED"/>
    <property type="match status" value="1"/>
</dbReference>
<proteinExistence type="predicted"/>
<dbReference type="EMBL" id="JAPEIS010000014">
    <property type="protein sequence ID" value="KAJ8059893.1"/>
    <property type="molecule type" value="Genomic_DNA"/>
</dbReference>
<dbReference type="InterPro" id="IPR052360">
    <property type="entry name" value="Transcr_Regulatory_Proteins"/>
</dbReference>
<dbReference type="Proteomes" id="UP001152300">
    <property type="component" value="Unassembled WGS sequence"/>
</dbReference>
<evidence type="ECO:0000313" key="9">
    <source>
        <dbReference type="Proteomes" id="UP001152300"/>
    </source>
</evidence>
<dbReference type="PROSITE" id="PS50048">
    <property type="entry name" value="ZN2_CY6_FUNGAL_2"/>
    <property type="match status" value="1"/>
</dbReference>
<keyword evidence="5" id="KW-0804">Transcription</keyword>
<evidence type="ECO:0000256" key="4">
    <source>
        <dbReference type="ARBA" id="ARBA00023125"/>
    </source>
</evidence>
<keyword evidence="1" id="KW-0479">Metal-binding</keyword>
<dbReference type="Gene3D" id="4.10.240.10">
    <property type="entry name" value="Zn(2)-C6 fungal-type DNA-binding domain"/>
    <property type="match status" value="1"/>
</dbReference>
<dbReference type="PROSITE" id="PS00463">
    <property type="entry name" value="ZN2_CY6_FUNGAL_1"/>
    <property type="match status" value="1"/>
</dbReference>
<evidence type="ECO:0000256" key="3">
    <source>
        <dbReference type="ARBA" id="ARBA00023015"/>
    </source>
</evidence>
<dbReference type="AlphaFoldDB" id="A0A9X0AFE2"/>
<dbReference type="GO" id="GO:0003677">
    <property type="term" value="F:DNA binding"/>
    <property type="evidence" value="ECO:0007669"/>
    <property type="project" value="UniProtKB-KW"/>
</dbReference>
<accession>A0A9X0AFE2</accession>
<organism evidence="8 9">
    <name type="scientific">Sclerotinia nivalis</name>
    <dbReference type="NCBI Taxonomy" id="352851"/>
    <lineage>
        <taxon>Eukaryota</taxon>
        <taxon>Fungi</taxon>
        <taxon>Dikarya</taxon>
        <taxon>Ascomycota</taxon>
        <taxon>Pezizomycotina</taxon>
        <taxon>Leotiomycetes</taxon>
        <taxon>Helotiales</taxon>
        <taxon>Sclerotiniaceae</taxon>
        <taxon>Sclerotinia</taxon>
    </lineage>
</organism>
<reference evidence="8" key="1">
    <citation type="submission" date="2022-11" db="EMBL/GenBank/DDBJ databases">
        <title>Genome Resource of Sclerotinia nivalis Strain SnTB1, a Plant Pathogen Isolated from American Ginseng.</title>
        <authorList>
            <person name="Fan S."/>
        </authorList>
    </citation>
    <scope>NUCLEOTIDE SEQUENCE</scope>
    <source>
        <strain evidence="8">SnTB1</strain>
    </source>
</reference>
<protein>
    <recommendedName>
        <fullName evidence="7">Zn(2)-C6 fungal-type domain-containing protein</fullName>
    </recommendedName>
</protein>
<name>A0A9X0AFE2_9HELO</name>
<comment type="caution">
    <text evidence="8">The sequence shown here is derived from an EMBL/GenBank/DDBJ whole genome shotgun (WGS) entry which is preliminary data.</text>
</comment>
<dbReference type="GO" id="GO:0000981">
    <property type="term" value="F:DNA-binding transcription factor activity, RNA polymerase II-specific"/>
    <property type="evidence" value="ECO:0007669"/>
    <property type="project" value="InterPro"/>
</dbReference>
<dbReference type="InterPro" id="IPR036864">
    <property type="entry name" value="Zn2-C6_fun-type_DNA-bd_sf"/>
</dbReference>
<keyword evidence="9" id="KW-1185">Reference proteome</keyword>
<dbReference type="SUPFAM" id="SSF57701">
    <property type="entry name" value="Zn2/Cys6 DNA-binding domain"/>
    <property type="match status" value="1"/>
</dbReference>
<gene>
    <name evidence="8" type="ORF">OCU04_011517</name>
</gene>
<dbReference type="CDD" id="cd00067">
    <property type="entry name" value="GAL4"/>
    <property type="match status" value="1"/>
</dbReference>